<gene>
    <name evidence="6" type="ORF">ZEAMMB73_Zm00001d012507</name>
</gene>
<dbReference type="PROSITE" id="PS50811">
    <property type="entry name" value="WRKY"/>
    <property type="match status" value="1"/>
</dbReference>
<evidence type="ECO:0000256" key="5">
    <source>
        <dbReference type="ARBA" id="ARBA00023242"/>
    </source>
</evidence>
<evidence type="ECO:0000256" key="1">
    <source>
        <dbReference type="ARBA" id="ARBA00004123"/>
    </source>
</evidence>
<dbReference type="Gene3D" id="2.20.25.80">
    <property type="entry name" value="WRKY domain"/>
    <property type="match status" value="1"/>
</dbReference>
<accession>A0A1D6G952</accession>
<protein>
    <submittedName>
        <fullName evidence="6">Putative WRKY DNA-binding domain superfamily protein</fullName>
    </submittedName>
</protein>
<dbReference type="InterPro" id="IPR003657">
    <property type="entry name" value="WRKY_dom"/>
</dbReference>
<dbReference type="EMBL" id="CM000784">
    <property type="protein sequence ID" value="AQK99666.1"/>
    <property type="molecule type" value="Genomic_DNA"/>
</dbReference>
<dbReference type="InterPro" id="IPR036576">
    <property type="entry name" value="WRKY_dom_sf"/>
</dbReference>
<comment type="subcellular location">
    <subcellularLocation>
        <location evidence="1">Nucleus</location>
    </subcellularLocation>
</comment>
<dbReference type="Pfam" id="PF03106">
    <property type="entry name" value="WRKY"/>
    <property type="match status" value="1"/>
</dbReference>
<dbReference type="InterPro" id="IPR044810">
    <property type="entry name" value="WRKY_plant"/>
</dbReference>
<dbReference type="SMR" id="A0A1D6G952"/>
<feature type="non-terminal residue" evidence="6">
    <location>
        <position position="352"/>
    </location>
</feature>
<dbReference type="SUPFAM" id="SSF118290">
    <property type="entry name" value="WRKY DNA-binding domain"/>
    <property type="match status" value="1"/>
</dbReference>
<dbReference type="PaxDb" id="4577-GRMZM2G029282_P01"/>
<keyword evidence="4" id="KW-0804">Transcription</keyword>
<dbReference type="SMART" id="SM00774">
    <property type="entry name" value="WRKY"/>
    <property type="match status" value="1"/>
</dbReference>
<reference evidence="6" key="1">
    <citation type="submission" date="2015-12" db="EMBL/GenBank/DDBJ databases">
        <title>Update maize B73 reference genome by single molecule sequencing technologies.</title>
        <authorList>
            <consortium name="Maize Genome Sequencing Project"/>
            <person name="Ware D."/>
        </authorList>
    </citation>
    <scope>NUCLEOTIDE SEQUENCE</scope>
    <source>
        <tissue evidence="6">Seedling</tissue>
    </source>
</reference>
<dbReference type="GO" id="GO:0043565">
    <property type="term" value="F:sequence-specific DNA binding"/>
    <property type="evidence" value="ECO:0007669"/>
    <property type="project" value="InterPro"/>
</dbReference>
<dbReference type="PANTHER" id="PTHR31282">
    <property type="entry name" value="WRKY TRANSCRIPTION FACTOR 21-RELATED"/>
    <property type="match status" value="1"/>
</dbReference>
<proteinExistence type="predicted"/>
<evidence type="ECO:0000256" key="3">
    <source>
        <dbReference type="ARBA" id="ARBA00023125"/>
    </source>
</evidence>
<organism evidence="6">
    <name type="scientific">Zea mays</name>
    <name type="common">Maize</name>
    <dbReference type="NCBI Taxonomy" id="4577"/>
    <lineage>
        <taxon>Eukaryota</taxon>
        <taxon>Viridiplantae</taxon>
        <taxon>Streptophyta</taxon>
        <taxon>Embryophyta</taxon>
        <taxon>Tracheophyta</taxon>
        <taxon>Spermatophyta</taxon>
        <taxon>Magnoliopsida</taxon>
        <taxon>Liliopsida</taxon>
        <taxon>Poales</taxon>
        <taxon>Poaceae</taxon>
        <taxon>PACMAD clade</taxon>
        <taxon>Panicoideae</taxon>
        <taxon>Andropogonodae</taxon>
        <taxon>Andropogoneae</taxon>
        <taxon>Tripsacinae</taxon>
        <taxon>Zea</taxon>
    </lineage>
</organism>
<keyword evidence="3 6" id="KW-0238">DNA-binding</keyword>
<sequence>MATDQDAKLFDVLAGGYHLTTQLQALLGGRRPLDGIGQQEAMAFSQELSRVFKVSMSMLNGSAVAGAKTAPAVRPGAIVQAVAKDKRARSDSREVVTPARRSREDGVTRKEITASPYKDGYVWRKYGQKNIQNCNFVRCSRDRRCEAKKKVQQQDDDGSHLPPMFEVTYLNEHTCHALRATTTANGDAAVPVPVAASPPTTNRRWYYRDDAARDDDGGLQFDLSSFPRMSGPGGAGGSAQENQTIVSCLADVIRGAAPSPWSPVAADASDAGAASYGPAPMQMQMMQASGSGHSASVAQDGGATMMTTMIGTDDTDFCCWDPSLVGEADHQMMDEDHRDMLHVVDVARLADT</sequence>
<dbReference type="OMA" id="AYMPPRC"/>
<evidence type="ECO:0000256" key="2">
    <source>
        <dbReference type="ARBA" id="ARBA00023015"/>
    </source>
</evidence>
<evidence type="ECO:0000256" key="4">
    <source>
        <dbReference type="ARBA" id="ARBA00023163"/>
    </source>
</evidence>
<dbReference type="eggNOG" id="ENOG502R3HU">
    <property type="taxonomic scope" value="Eukaryota"/>
</dbReference>
<name>A0A1D6G952_MAIZE</name>
<evidence type="ECO:0000313" key="6">
    <source>
        <dbReference type="EMBL" id="AQK99666.1"/>
    </source>
</evidence>
<keyword evidence="5" id="KW-0539">Nucleus</keyword>
<dbReference type="GO" id="GO:0003700">
    <property type="term" value="F:DNA-binding transcription factor activity"/>
    <property type="evidence" value="ECO:0007669"/>
    <property type="project" value="InterPro"/>
</dbReference>
<dbReference type="AlphaFoldDB" id="A0A1D6G952"/>
<dbReference type="InParanoid" id="A0A1D6G952"/>
<dbReference type="GO" id="GO:0005634">
    <property type="term" value="C:nucleus"/>
    <property type="evidence" value="ECO:0007669"/>
    <property type="project" value="UniProtKB-SubCell"/>
</dbReference>
<keyword evidence="2" id="KW-0805">Transcription regulation</keyword>
<dbReference type="FunCoup" id="A0A1D6G952">
    <property type="interactions" value="254"/>
</dbReference>